<reference evidence="4 5" key="1">
    <citation type="journal article" date="2017" name="Elife">
        <title>Extensive horizontal gene transfer in cheese-associated bacteria.</title>
        <authorList>
            <person name="Bonham K.S."/>
            <person name="Wolfe B.E."/>
            <person name="Dutton R.J."/>
        </authorList>
    </citation>
    <scope>NUCLEOTIDE SEQUENCE [LARGE SCALE GENOMIC DNA]</scope>
    <source>
        <strain evidence="4 5">JB182</strain>
    </source>
</reference>
<dbReference type="InterPro" id="IPR046977">
    <property type="entry name" value="RsmC/RlmG"/>
</dbReference>
<dbReference type="EMBL" id="PNQX01000001">
    <property type="protein sequence ID" value="PMQ21474.1"/>
    <property type="molecule type" value="Genomic_DNA"/>
</dbReference>
<evidence type="ECO:0000313" key="4">
    <source>
        <dbReference type="EMBL" id="PMQ21474.1"/>
    </source>
</evidence>
<feature type="domain" description="Methyltransferase small" evidence="3">
    <location>
        <begin position="30"/>
        <end position="173"/>
    </location>
</feature>
<dbReference type="Gene3D" id="3.40.50.150">
    <property type="entry name" value="Vaccinia Virus protein VP39"/>
    <property type="match status" value="1"/>
</dbReference>
<dbReference type="GO" id="GO:0032259">
    <property type="term" value="P:methylation"/>
    <property type="evidence" value="ECO:0007669"/>
    <property type="project" value="UniProtKB-KW"/>
</dbReference>
<gene>
    <name evidence="4" type="ORF">CIK84_07995</name>
</gene>
<dbReference type="GO" id="GO:0008757">
    <property type="term" value="F:S-adenosylmethionine-dependent methyltransferase activity"/>
    <property type="evidence" value="ECO:0007669"/>
    <property type="project" value="InterPro"/>
</dbReference>
<keyword evidence="2 4" id="KW-0808">Transferase</keyword>
<dbReference type="InterPro" id="IPR007848">
    <property type="entry name" value="Small_mtfrase_dom"/>
</dbReference>
<evidence type="ECO:0000256" key="1">
    <source>
        <dbReference type="ARBA" id="ARBA00022603"/>
    </source>
</evidence>
<dbReference type="Pfam" id="PF05175">
    <property type="entry name" value="MTS"/>
    <property type="match status" value="1"/>
</dbReference>
<protein>
    <submittedName>
        <fullName evidence="4">16S rRNA methyltransferase</fullName>
    </submittedName>
</protein>
<sequence length="201" mass="21739">MTSDHYFTASPASADERRTIEVELNGSLRKVQTASGIFSPAGLDKGTAVLLQYVPTPRGRILDIGCGWGPITLTAAEQSPGSEVYGVDVNERSIDLARLNATAFGLSNVVVGSPDSIDPSLQFDTIWSNPPIRIGKDALHELLMLWLPRLAPGGEAWMVVQKNLGSDSLQKWLVAQLPSAWKVTREATSKAFRVLKVSRPA</sequence>
<dbReference type="CDD" id="cd02440">
    <property type="entry name" value="AdoMet_MTases"/>
    <property type="match status" value="1"/>
</dbReference>
<keyword evidence="1 4" id="KW-0489">Methyltransferase</keyword>
<proteinExistence type="predicted"/>
<dbReference type="InterPro" id="IPR029063">
    <property type="entry name" value="SAM-dependent_MTases_sf"/>
</dbReference>
<dbReference type="PANTHER" id="PTHR47816:SF4">
    <property type="entry name" value="RIBOSOMAL RNA SMALL SUBUNIT METHYLTRANSFERASE C"/>
    <property type="match status" value="1"/>
</dbReference>
<dbReference type="PANTHER" id="PTHR47816">
    <property type="entry name" value="RIBOSOMAL RNA SMALL SUBUNIT METHYLTRANSFERASE C"/>
    <property type="match status" value="1"/>
</dbReference>
<evidence type="ECO:0000259" key="3">
    <source>
        <dbReference type="Pfam" id="PF05175"/>
    </source>
</evidence>
<evidence type="ECO:0000313" key="5">
    <source>
        <dbReference type="Proteomes" id="UP000235739"/>
    </source>
</evidence>
<dbReference type="SUPFAM" id="SSF53335">
    <property type="entry name" value="S-adenosyl-L-methionine-dependent methyltransferases"/>
    <property type="match status" value="1"/>
</dbReference>
<comment type="caution">
    <text evidence="4">The sequence shown here is derived from an EMBL/GenBank/DDBJ whole genome shotgun (WGS) entry which is preliminary data.</text>
</comment>
<organism evidence="4 5">
    <name type="scientific">Glutamicibacter arilaitensis</name>
    <dbReference type="NCBI Taxonomy" id="256701"/>
    <lineage>
        <taxon>Bacteria</taxon>
        <taxon>Bacillati</taxon>
        <taxon>Actinomycetota</taxon>
        <taxon>Actinomycetes</taxon>
        <taxon>Micrococcales</taxon>
        <taxon>Micrococcaceae</taxon>
        <taxon>Glutamicibacter</taxon>
    </lineage>
</organism>
<dbReference type="Proteomes" id="UP000235739">
    <property type="component" value="Unassembled WGS sequence"/>
</dbReference>
<evidence type="ECO:0000256" key="2">
    <source>
        <dbReference type="ARBA" id="ARBA00022679"/>
    </source>
</evidence>
<dbReference type="RefSeq" id="WP_102598010.1">
    <property type="nucleotide sequence ID" value="NZ_JBQDJG010000026.1"/>
</dbReference>
<dbReference type="AlphaFoldDB" id="A0A2N7S5Q9"/>
<accession>A0A2N7S5Q9</accession>
<name>A0A2N7S5Q9_9MICC</name>